<name>A0A8C3V3R4_CATUS</name>
<organism evidence="1 2">
    <name type="scientific">Catharus ustulatus</name>
    <name type="common">Russet-backed thrush</name>
    <name type="synonym">Hylocichla ustulatus</name>
    <dbReference type="NCBI Taxonomy" id="91951"/>
    <lineage>
        <taxon>Eukaryota</taxon>
        <taxon>Metazoa</taxon>
        <taxon>Chordata</taxon>
        <taxon>Craniata</taxon>
        <taxon>Vertebrata</taxon>
        <taxon>Euteleostomi</taxon>
        <taxon>Archelosauria</taxon>
        <taxon>Archosauria</taxon>
        <taxon>Dinosauria</taxon>
        <taxon>Saurischia</taxon>
        <taxon>Theropoda</taxon>
        <taxon>Coelurosauria</taxon>
        <taxon>Aves</taxon>
        <taxon>Neognathae</taxon>
        <taxon>Neoaves</taxon>
        <taxon>Telluraves</taxon>
        <taxon>Australaves</taxon>
        <taxon>Passeriformes</taxon>
        <taxon>Turdidae</taxon>
        <taxon>Catharus</taxon>
    </lineage>
</organism>
<protein>
    <submittedName>
        <fullName evidence="1">Uncharacterized protein</fullName>
    </submittedName>
</protein>
<dbReference type="Ensembl" id="ENSCUST00005024287.1">
    <property type="protein sequence ID" value="ENSCUSP00005023450.1"/>
    <property type="gene ID" value="ENSCUSG00005014728.1"/>
</dbReference>
<evidence type="ECO:0000313" key="1">
    <source>
        <dbReference type="Ensembl" id="ENSCUSP00005023450.1"/>
    </source>
</evidence>
<sequence>MRVETQRRRGRLVTLKSFIYGSDEQNKIYEYRHSLYKRVFNKGGFQIPTTCLLQYLNTVRNGLHLAIVIGSKLLSLPANYAYPEVYEQTAVYNSSVGVFINTKKHILCIQLHKIFQVCGNV</sequence>
<proteinExistence type="predicted"/>
<accession>A0A8C3V3R4</accession>
<dbReference type="Proteomes" id="UP000694563">
    <property type="component" value="Chromosome Z"/>
</dbReference>
<reference evidence="1" key="3">
    <citation type="submission" date="2025-09" db="UniProtKB">
        <authorList>
            <consortium name="Ensembl"/>
        </authorList>
    </citation>
    <scope>IDENTIFICATION</scope>
</reference>
<reference evidence="1" key="2">
    <citation type="submission" date="2025-08" db="UniProtKB">
        <authorList>
            <consortium name="Ensembl"/>
        </authorList>
    </citation>
    <scope>IDENTIFICATION</scope>
</reference>
<keyword evidence="2" id="KW-1185">Reference proteome</keyword>
<dbReference type="AlphaFoldDB" id="A0A8C3V3R4"/>
<evidence type="ECO:0000313" key="2">
    <source>
        <dbReference type="Proteomes" id="UP000694563"/>
    </source>
</evidence>
<reference evidence="1" key="1">
    <citation type="submission" date="2020-10" db="EMBL/GenBank/DDBJ databases">
        <title>Catharus ustulatus (Swainson's thrush) genome, bCatUst1, primary haplotype v2.</title>
        <authorList>
            <person name="Delmore K."/>
            <person name="Vafadar M."/>
            <person name="Formenti G."/>
            <person name="Chow W."/>
            <person name="Pelan S."/>
            <person name="Howe K."/>
            <person name="Rhie A."/>
            <person name="Mountcastle J."/>
            <person name="Haase B."/>
            <person name="Fedrigo O."/>
            <person name="Jarvis E.D."/>
        </authorList>
    </citation>
    <scope>NUCLEOTIDE SEQUENCE [LARGE SCALE GENOMIC DNA]</scope>
</reference>